<dbReference type="InterPro" id="IPR036188">
    <property type="entry name" value="FAD/NAD-bd_sf"/>
</dbReference>
<organism evidence="3 4">
    <name type="scientific">Sphingomonas sinipercae</name>
    <dbReference type="NCBI Taxonomy" id="2714944"/>
    <lineage>
        <taxon>Bacteria</taxon>
        <taxon>Pseudomonadati</taxon>
        <taxon>Pseudomonadota</taxon>
        <taxon>Alphaproteobacteria</taxon>
        <taxon>Sphingomonadales</taxon>
        <taxon>Sphingomonadaceae</taxon>
        <taxon>Sphingomonas</taxon>
    </lineage>
</organism>
<name>A0A6G7ZMS7_9SPHN</name>
<protein>
    <submittedName>
        <fullName evidence="3">NAD(P)-binding protein</fullName>
    </submittedName>
</protein>
<dbReference type="SUPFAM" id="SSF51905">
    <property type="entry name" value="FAD/NAD(P)-binding domain"/>
    <property type="match status" value="1"/>
</dbReference>
<keyword evidence="1" id="KW-0812">Transmembrane</keyword>
<proteinExistence type="predicted"/>
<dbReference type="Gene3D" id="3.50.50.60">
    <property type="entry name" value="FAD/NAD(P)-binding domain"/>
    <property type="match status" value="2"/>
</dbReference>
<keyword evidence="1" id="KW-1133">Transmembrane helix</keyword>
<evidence type="ECO:0000313" key="3">
    <source>
        <dbReference type="EMBL" id="QIL02297.1"/>
    </source>
</evidence>
<sequence>MKSDRHWPVVIVGGGFSGTILAAQLARRGIRSVIVEATDRAGRGTAYSTTDPAHLLNVPAANMGAWADEPGDFAAHSGDPAAFAARRDYGAYLRGILDEALASGATVESGRAVGARPTADGGWTVDLADGDPITGEALVLAIGNQPPQTMAALRDGGERVIENPWSVEARSAVAEVATTDAPVLIVGTGLTMVDVMLSLDSAGHGGRIVALSRRGLIPRGHAAYEAQPIERSALPAGGLNALFAWLRHSAAALGSWRAAIDRLRPHSQYLWQSLPPGEQQRFLRHARPWWDVHRHRIAPQVSAKLAGMIDEGRLEIVAGRLAHVEPQASSVRVGYRRRGDETLREGEFAYVFNCTGPLGRIEQTRDPLLRQLLDDGLARPDPLGIGIAVDERSAVAGAAHLWALGPLTKGRFWEIIAVPDIRNQAAQVADDIARELGR</sequence>
<evidence type="ECO:0000256" key="1">
    <source>
        <dbReference type="SAM" id="Phobius"/>
    </source>
</evidence>
<dbReference type="PANTHER" id="PTHR40254">
    <property type="entry name" value="BLR0577 PROTEIN"/>
    <property type="match status" value="1"/>
</dbReference>
<evidence type="ECO:0000313" key="4">
    <source>
        <dbReference type="Proteomes" id="UP000502502"/>
    </source>
</evidence>
<keyword evidence="4" id="KW-1185">Reference proteome</keyword>
<gene>
    <name evidence="3" type="ORF">G7078_05500</name>
</gene>
<evidence type="ECO:0000259" key="2">
    <source>
        <dbReference type="Pfam" id="PF13454"/>
    </source>
</evidence>
<dbReference type="Proteomes" id="UP000502502">
    <property type="component" value="Chromosome"/>
</dbReference>
<reference evidence="3 4" key="1">
    <citation type="submission" date="2020-03" db="EMBL/GenBank/DDBJ databases">
        <title>Sphingomonas sp. nov., isolated from fish.</title>
        <authorList>
            <person name="Hyun D.-W."/>
            <person name="Bae J.-W."/>
        </authorList>
    </citation>
    <scope>NUCLEOTIDE SEQUENCE [LARGE SCALE GENOMIC DNA]</scope>
    <source>
        <strain evidence="3 4">HDW15C</strain>
    </source>
</reference>
<feature type="domain" description="FAD-dependent urate hydroxylase HpyO/Asp monooxygenase CreE-like FAD/NAD(P)-binding" evidence="2">
    <location>
        <begin position="10"/>
        <end position="145"/>
    </location>
</feature>
<dbReference type="RefSeq" id="WP_166093821.1">
    <property type="nucleotide sequence ID" value="NZ_CP049871.1"/>
</dbReference>
<dbReference type="InterPro" id="IPR052189">
    <property type="entry name" value="L-asp_N-monooxygenase_NS-form"/>
</dbReference>
<dbReference type="InterPro" id="IPR038732">
    <property type="entry name" value="HpyO/CreE_NAD-binding"/>
</dbReference>
<dbReference type="PANTHER" id="PTHR40254:SF1">
    <property type="entry name" value="BLR0577 PROTEIN"/>
    <property type="match status" value="1"/>
</dbReference>
<dbReference type="AlphaFoldDB" id="A0A6G7ZMS7"/>
<keyword evidence="1" id="KW-0472">Membrane</keyword>
<dbReference type="EMBL" id="CP049871">
    <property type="protein sequence ID" value="QIL02297.1"/>
    <property type="molecule type" value="Genomic_DNA"/>
</dbReference>
<dbReference type="Pfam" id="PF13454">
    <property type="entry name" value="NAD_binding_9"/>
    <property type="match status" value="1"/>
</dbReference>
<accession>A0A6G7ZMS7</accession>
<dbReference type="KEGG" id="ssin:G7078_05500"/>
<feature type="transmembrane region" description="Helical" evidence="1">
    <location>
        <begin position="6"/>
        <end position="26"/>
    </location>
</feature>